<proteinExistence type="inferred from homology"/>
<dbReference type="EMBL" id="JBHSCL010000004">
    <property type="protein sequence ID" value="MFC4220294.1"/>
    <property type="molecule type" value="Genomic_DNA"/>
</dbReference>
<dbReference type="Proteomes" id="UP001595841">
    <property type="component" value="Unassembled WGS sequence"/>
</dbReference>
<comment type="pathway">
    <text evidence="3">Lipid metabolism.</text>
</comment>
<dbReference type="InterPro" id="IPR015424">
    <property type="entry name" value="PyrdxlP-dep_Trfase"/>
</dbReference>
<evidence type="ECO:0000256" key="9">
    <source>
        <dbReference type="ARBA" id="ARBA00022898"/>
    </source>
</evidence>
<evidence type="ECO:0000256" key="5">
    <source>
        <dbReference type="ARBA" id="ARBA00011738"/>
    </source>
</evidence>
<reference evidence="15" key="1">
    <citation type="journal article" date="2019" name="Int. J. Syst. Evol. Microbiol.">
        <title>The Global Catalogue of Microorganisms (GCM) 10K type strain sequencing project: providing services to taxonomists for standard genome sequencing and annotation.</title>
        <authorList>
            <consortium name="The Broad Institute Genomics Platform"/>
            <consortium name="The Broad Institute Genome Sequencing Center for Infectious Disease"/>
            <person name="Wu L."/>
            <person name="Ma J."/>
        </authorList>
    </citation>
    <scope>NUCLEOTIDE SEQUENCE [LARGE SCALE GENOMIC DNA]</scope>
    <source>
        <strain evidence="15">CGMCC 1.15774</strain>
    </source>
</reference>
<dbReference type="NCBIfam" id="TIGR01141">
    <property type="entry name" value="hisC"/>
    <property type="match status" value="1"/>
</dbReference>
<dbReference type="PANTHER" id="PTHR42885">
    <property type="entry name" value="HISTIDINOL-PHOSPHATE AMINOTRANSFERASE-RELATED"/>
    <property type="match status" value="1"/>
</dbReference>
<comment type="catalytic activity">
    <reaction evidence="11 12">
        <text>L-histidinol phosphate + 2-oxoglutarate = 3-(imidazol-4-yl)-2-oxopropyl phosphate + L-glutamate</text>
        <dbReference type="Rhea" id="RHEA:23744"/>
        <dbReference type="ChEBI" id="CHEBI:16810"/>
        <dbReference type="ChEBI" id="CHEBI:29985"/>
        <dbReference type="ChEBI" id="CHEBI:57766"/>
        <dbReference type="ChEBI" id="CHEBI:57980"/>
        <dbReference type="EC" id="2.6.1.9"/>
    </reaction>
</comment>
<comment type="subunit">
    <text evidence="5 12">Homodimer.</text>
</comment>
<evidence type="ECO:0000256" key="11">
    <source>
        <dbReference type="ARBA" id="ARBA00047481"/>
    </source>
</evidence>
<dbReference type="Pfam" id="PF00155">
    <property type="entry name" value="Aminotran_1_2"/>
    <property type="match status" value="1"/>
</dbReference>
<evidence type="ECO:0000259" key="13">
    <source>
        <dbReference type="Pfam" id="PF00155"/>
    </source>
</evidence>
<evidence type="ECO:0000256" key="8">
    <source>
        <dbReference type="ARBA" id="ARBA00022679"/>
    </source>
</evidence>
<dbReference type="EC" id="2.6.1.9" evidence="12"/>
<dbReference type="PANTHER" id="PTHR42885:SF2">
    <property type="entry name" value="HISTIDINOL-PHOSPHATE AMINOTRANSFERASE"/>
    <property type="match status" value="1"/>
</dbReference>
<dbReference type="PROSITE" id="PS00599">
    <property type="entry name" value="AA_TRANSFER_CLASS_2"/>
    <property type="match status" value="1"/>
</dbReference>
<dbReference type="SUPFAM" id="SSF53383">
    <property type="entry name" value="PLP-dependent transferases"/>
    <property type="match status" value="1"/>
</dbReference>
<dbReference type="InterPro" id="IPR005861">
    <property type="entry name" value="HisP_aminotrans"/>
</dbReference>
<keyword evidence="10 12" id="KW-0368">Histidine biosynthesis</keyword>
<evidence type="ECO:0000256" key="7">
    <source>
        <dbReference type="ARBA" id="ARBA00022605"/>
    </source>
</evidence>
<keyword evidence="7 12" id="KW-0028">Amino-acid biosynthesis</keyword>
<dbReference type="Gene3D" id="3.90.1150.10">
    <property type="entry name" value="Aspartate Aminotransferase, domain 1"/>
    <property type="match status" value="1"/>
</dbReference>
<organism evidence="14 15">
    <name type="scientific">Flagellimonas marina</name>
    <dbReference type="NCBI Taxonomy" id="1775168"/>
    <lineage>
        <taxon>Bacteria</taxon>
        <taxon>Pseudomonadati</taxon>
        <taxon>Bacteroidota</taxon>
        <taxon>Flavobacteriia</taxon>
        <taxon>Flavobacteriales</taxon>
        <taxon>Flavobacteriaceae</taxon>
        <taxon>Flagellimonas</taxon>
    </lineage>
</organism>
<keyword evidence="6 12" id="KW-0032">Aminotransferase</keyword>
<evidence type="ECO:0000256" key="3">
    <source>
        <dbReference type="ARBA" id="ARBA00005189"/>
    </source>
</evidence>
<comment type="cofactor">
    <cofactor evidence="1 12">
        <name>pyridoxal 5'-phosphate</name>
        <dbReference type="ChEBI" id="CHEBI:597326"/>
    </cofactor>
</comment>
<comment type="pathway">
    <text evidence="2 12">Amino-acid biosynthesis; L-histidine biosynthesis; L-histidine from 5-phospho-alpha-D-ribose 1-diphosphate: step 7/9.</text>
</comment>
<dbReference type="InterPro" id="IPR001917">
    <property type="entry name" value="Aminotrans_II_pyridoxalP_BS"/>
</dbReference>
<evidence type="ECO:0000256" key="2">
    <source>
        <dbReference type="ARBA" id="ARBA00005011"/>
    </source>
</evidence>
<dbReference type="CDD" id="cd00609">
    <property type="entry name" value="AAT_like"/>
    <property type="match status" value="1"/>
</dbReference>
<dbReference type="InterPro" id="IPR015421">
    <property type="entry name" value="PyrdxlP-dep_Trfase_major"/>
</dbReference>
<comment type="caution">
    <text evidence="14">The sequence shown here is derived from an EMBL/GenBank/DDBJ whole genome shotgun (WGS) entry which is preliminary data.</text>
</comment>
<feature type="modified residue" description="N6-(pyridoxal phosphate)lysine" evidence="12">
    <location>
        <position position="210"/>
    </location>
</feature>
<keyword evidence="8 12" id="KW-0808">Transferase</keyword>
<name>A0ABV8PMW5_9FLAO</name>
<dbReference type="InterPro" id="IPR015422">
    <property type="entry name" value="PyrdxlP-dep_Trfase_small"/>
</dbReference>
<evidence type="ECO:0000256" key="10">
    <source>
        <dbReference type="ARBA" id="ARBA00023102"/>
    </source>
</evidence>
<dbReference type="RefSeq" id="WP_379763735.1">
    <property type="nucleotide sequence ID" value="NZ_JBHSCL010000004.1"/>
</dbReference>
<accession>A0ABV8PMW5</accession>
<sequence>MDKIFNIETLTRESVKKLSPYSSARDEYVSDGSEMLFLDANENPFENGVNRYPDPYQRSLKSVLAEQKRVSEANMLLGNGSDEVLDLIFRAFCEPNQDNIITLPPTYGMYKVLSGINAVENREVLLTSDFEPNVSEILKAVDKNTKLLFLCSPNNPTGNAFSRGKVQELIENFNGLVVIDEAYIDFSEQESWLSGLKKYPNLMVTQTLSKAYGMAGIRLGICYASEDTISILNKIKPPYNVNQLTQQQALKRVKNQEAVEKEVTQILQERDALIEALKSMKFVQEIYPTDANFVLAKVDDANKRYNELLERHVVVRNRSTQPLCANTLRFTVGTPVENKKLIAILKQLG</sequence>
<evidence type="ECO:0000313" key="15">
    <source>
        <dbReference type="Proteomes" id="UP001595841"/>
    </source>
</evidence>
<evidence type="ECO:0000256" key="12">
    <source>
        <dbReference type="HAMAP-Rule" id="MF_01023"/>
    </source>
</evidence>
<evidence type="ECO:0000256" key="6">
    <source>
        <dbReference type="ARBA" id="ARBA00022576"/>
    </source>
</evidence>
<dbReference type="GO" id="GO:0004400">
    <property type="term" value="F:histidinol-phosphate transaminase activity"/>
    <property type="evidence" value="ECO:0007669"/>
    <property type="project" value="UniProtKB-EC"/>
</dbReference>
<comment type="similarity">
    <text evidence="4 12">Belongs to the class-II pyridoxal-phosphate-dependent aminotransferase family. Histidinol-phosphate aminotransferase subfamily.</text>
</comment>
<feature type="domain" description="Aminotransferase class I/classII large" evidence="13">
    <location>
        <begin position="47"/>
        <end position="343"/>
    </location>
</feature>
<dbReference type="InterPro" id="IPR004839">
    <property type="entry name" value="Aminotransferase_I/II_large"/>
</dbReference>
<dbReference type="Gene3D" id="3.40.640.10">
    <property type="entry name" value="Type I PLP-dependent aspartate aminotransferase-like (Major domain)"/>
    <property type="match status" value="1"/>
</dbReference>
<protein>
    <recommendedName>
        <fullName evidence="12">Histidinol-phosphate aminotransferase</fullName>
        <ecNumber evidence="12">2.6.1.9</ecNumber>
    </recommendedName>
    <alternativeName>
        <fullName evidence="12">Imidazole acetol-phosphate transaminase</fullName>
    </alternativeName>
</protein>
<evidence type="ECO:0000256" key="4">
    <source>
        <dbReference type="ARBA" id="ARBA00007970"/>
    </source>
</evidence>
<gene>
    <name evidence="12 14" type="primary">hisC</name>
    <name evidence="14" type="ORF">ACFOWS_09120</name>
</gene>
<keyword evidence="15" id="KW-1185">Reference proteome</keyword>
<dbReference type="HAMAP" id="MF_01023">
    <property type="entry name" value="HisC_aminotrans_2"/>
    <property type="match status" value="1"/>
</dbReference>
<evidence type="ECO:0000256" key="1">
    <source>
        <dbReference type="ARBA" id="ARBA00001933"/>
    </source>
</evidence>
<evidence type="ECO:0000313" key="14">
    <source>
        <dbReference type="EMBL" id="MFC4220294.1"/>
    </source>
</evidence>
<keyword evidence="9 12" id="KW-0663">Pyridoxal phosphate</keyword>